<dbReference type="Pfam" id="PF00144">
    <property type="entry name" value="Beta-lactamase"/>
    <property type="match status" value="1"/>
</dbReference>
<dbReference type="InterPro" id="IPR012338">
    <property type="entry name" value="Beta-lactam/transpept-like"/>
</dbReference>
<gene>
    <name evidence="5" type="ORF">ACFOWA_17635</name>
</gene>
<evidence type="ECO:0000256" key="3">
    <source>
        <dbReference type="SAM" id="SignalP"/>
    </source>
</evidence>
<dbReference type="InterPro" id="IPR050491">
    <property type="entry name" value="AmpC-like"/>
</dbReference>
<organism evidence="5 6">
    <name type="scientific">Pedobacter lithocola</name>
    <dbReference type="NCBI Taxonomy" id="1908239"/>
    <lineage>
        <taxon>Bacteria</taxon>
        <taxon>Pseudomonadati</taxon>
        <taxon>Bacteroidota</taxon>
        <taxon>Sphingobacteriia</taxon>
        <taxon>Sphingobacteriales</taxon>
        <taxon>Sphingobacteriaceae</taxon>
        <taxon>Pedobacter</taxon>
    </lineage>
</organism>
<feature type="signal peptide" evidence="3">
    <location>
        <begin position="1"/>
        <end position="21"/>
    </location>
</feature>
<evidence type="ECO:0000313" key="6">
    <source>
        <dbReference type="Proteomes" id="UP001595789"/>
    </source>
</evidence>
<dbReference type="InterPro" id="IPR023650">
    <property type="entry name" value="Beta-lactam_class-A_AS"/>
</dbReference>
<dbReference type="Proteomes" id="UP001595789">
    <property type="component" value="Unassembled WGS sequence"/>
</dbReference>
<dbReference type="PANTHER" id="PTHR46825">
    <property type="entry name" value="D-ALANYL-D-ALANINE-CARBOXYPEPTIDASE/ENDOPEPTIDASE AMPH"/>
    <property type="match status" value="1"/>
</dbReference>
<evidence type="ECO:0000256" key="2">
    <source>
        <dbReference type="ARBA" id="ARBA00023136"/>
    </source>
</evidence>
<dbReference type="EC" id="3.-.-.-" evidence="5"/>
<dbReference type="SUPFAM" id="SSF56601">
    <property type="entry name" value="beta-lactamase/transpeptidase-like"/>
    <property type="match status" value="1"/>
</dbReference>
<keyword evidence="6" id="KW-1185">Reference proteome</keyword>
<dbReference type="InterPro" id="IPR001466">
    <property type="entry name" value="Beta-lactam-related"/>
</dbReference>
<feature type="domain" description="Beta-lactamase-related" evidence="4">
    <location>
        <begin position="44"/>
        <end position="336"/>
    </location>
</feature>
<dbReference type="GO" id="GO:0016787">
    <property type="term" value="F:hydrolase activity"/>
    <property type="evidence" value="ECO:0007669"/>
    <property type="project" value="UniProtKB-KW"/>
</dbReference>
<keyword evidence="3" id="KW-0732">Signal</keyword>
<dbReference type="Gene3D" id="3.40.710.10">
    <property type="entry name" value="DD-peptidase/beta-lactamase superfamily"/>
    <property type="match status" value="1"/>
</dbReference>
<protein>
    <submittedName>
        <fullName evidence="5">Serine hydrolase domain-containing protein</fullName>
        <ecNumber evidence="5">3.-.-.-</ecNumber>
    </submittedName>
</protein>
<comment type="subcellular location">
    <subcellularLocation>
        <location evidence="1">Membrane</location>
    </subcellularLocation>
</comment>
<name>A0ABV8PFQ1_9SPHI</name>
<comment type="caution">
    <text evidence="5">The sequence shown here is derived from an EMBL/GenBank/DDBJ whole genome shotgun (WGS) entry which is preliminary data.</text>
</comment>
<dbReference type="RefSeq" id="WP_378987668.1">
    <property type="nucleotide sequence ID" value="NZ_JBHSBW010000013.1"/>
</dbReference>
<keyword evidence="2" id="KW-0472">Membrane</keyword>
<reference evidence="6" key="1">
    <citation type="journal article" date="2019" name="Int. J. Syst. Evol. Microbiol.">
        <title>The Global Catalogue of Microorganisms (GCM) 10K type strain sequencing project: providing services to taxonomists for standard genome sequencing and annotation.</title>
        <authorList>
            <consortium name="The Broad Institute Genomics Platform"/>
            <consortium name="The Broad Institute Genome Sequencing Center for Infectious Disease"/>
            <person name="Wu L."/>
            <person name="Ma J."/>
        </authorList>
    </citation>
    <scope>NUCLEOTIDE SEQUENCE [LARGE SCALE GENOMIC DNA]</scope>
    <source>
        <strain evidence="6">CCM 8691</strain>
    </source>
</reference>
<evidence type="ECO:0000256" key="1">
    <source>
        <dbReference type="ARBA" id="ARBA00004370"/>
    </source>
</evidence>
<evidence type="ECO:0000313" key="5">
    <source>
        <dbReference type="EMBL" id="MFC4213022.1"/>
    </source>
</evidence>
<accession>A0ABV8PFQ1</accession>
<sequence length="450" mass="51037">MNFKKLMTTLLSIGFVLPVFSQSKLASKIDSLVGAYANIQEFNGSVLVAVKGKILLAKGYGYSDQASKRLNTDSTIFSIASVTKTFTSAMILKLVEEKKLSLDDKITRFYPGYQYGSHISIAHLLNHTSGINDRKIEEKKEKYDREVLTREQVLLAELNGTELSSEPGLSFNYSNRGYYLLGNIISKVTNMTYEQAIRKYIFTPYMLKNSGFDFASLRKNDKAKGYWAETGKNYSKETPLMDSAGTYSAGAIYSNVFDLYKWHEILQNYNFISKKSLERAYKPYTKTYGYGWIIDSLQEKRRVSHSGAVWGFRSNFSRIPDEDVAVILLSNFEVPGLDMIAKGIISILYGQPYYLPIKKKAIHLEPVQLLKYVGAYEILESHLVLEVKLESGKLVVYPKNGNSSVILPESENRFFGETEESLELIFGKRSNKDVITIIMGETKREAIKRN</sequence>
<proteinExistence type="predicted"/>
<evidence type="ECO:0000259" key="4">
    <source>
        <dbReference type="Pfam" id="PF00144"/>
    </source>
</evidence>
<dbReference type="EMBL" id="JBHSBW010000013">
    <property type="protein sequence ID" value="MFC4213022.1"/>
    <property type="molecule type" value="Genomic_DNA"/>
</dbReference>
<feature type="chain" id="PRO_5045259185" evidence="3">
    <location>
        <begin position="22"/>
        <end position="450"/>
    </location>
</feature>
<dbReference type="PANTHER" id="PTHR46825:SF11">
    <property type="entry name" value="PENICILLIN-BINDING PROTEIN 4"/>
    <property type="match status" value="1"/>
</dbReference>
<dbReference type="PROSITE" id="PS00146">
    <property type="entry name" value="BETA_LACTAMASE_A"/>
    <property type="match status" value="1"/>
</dbReference>
<keyword evidence="5" id="KW-0378">Hydrolase</keyword>